<dbReference type="Proteomes" id="UP000016649">
    <property type="component" value="Unassembled WGS sequence"/>
</dbReference>
<dbReference type="PIRSF" id="PIRSF002583">
    <property type="entry name" value="Hsp90"/>
    <property type="match status" value="1"/>
</dbReference>
<feature type="region of interest" description="Disordered" evidence="6">
    <location>
        <begin position="387"/>
        <end position="427"/>
    </location>
</feature>
<dbReference type="SUPFAM" id="SSF54211">
    <property type="entry name" value="Ribosomal protein S5 domain 2-like"/>
    <property type="match status" value="1"/>
</dbReference>
<dbReference type="Pfam" id="PF13589">
    <property type="entry name" value="HATPase_c_3"/>
    <property type="match status" value="1"/>
</dbReference>
<dbReference type="EMBL" id="AWVH01000044">
    <property type="protein sequence ID" value="ERJ91635.1"/>
    <property type="molecule type" value="Genomic_DNA"/>
</dbReference>
<dbReference type="InterPro" id="IPR037196">
    <property type="entry name" value="HSP90_C"/>
</dbReference>
<keyword evidence="3 5" id="KW-0067">ATP-binding</keyword>
<evidence type="ECO:0000256" key="2">
    <source>
        <dbReference type="ARBA" id="ARBA00022741"/>
    </source>
</evidence>
<keyword evidence="4 5" id="KW-0143">Chaperone</keyword>
<comment type="subcellular location">
    <subcellularLocation>
        <location evidence="5">Cytoplasm</location>
    </subcellularLocation>
</comment>
<dbReference type="Gene3D" id="1.20.120.790">
    <property type="entry name" value="Heat shock protein 90, C-terminal domain"/>
    <property type="match status" value="1"/>
</dbReference>
<dbReference type="InterPro" id="IPR019805">
    <property type="entry name" value="Heat_shock_protein_90_CS"/>
</dbReference>
<feature type="compositionally biased region" description="Basic and acidic residues" evidence="6">
    <location>
        <begin position="387"/>
        <end position="399"/>
    </location>
</feature>
<dbReference type="SUPFAM" id="SSF55874">
    <property type="entry name" value="ATPase domain of HSP90 chaperone/DNA topoisomerase II/histidine kinase"/>
    <property type="match status" value="1"/>
</dbReference>
<dbReference type="HAMAP" id="MF_00505">
    <property type="entry name" value="HSP90"/>
    <property type="match status" value="1"/>
</dbReference>
<comment type="caution">
    <text evidence="5">Lacks conserved residue(s) required for the propagation of feature annotation.</text>
</comment>
<dbReference type="NCBIfam" id="NF003555">
    <property type="entry name" value="PRK05218.1"/>
    <property type="match status" value="1"/>
</dbReference>
<reference evidence="7 8" key="1">
    <citation type="submission" date="2013-08" db="EMBL/GenBank/DDBJ databases">
        <authorList>
            <person name="Weinstock G."/>
            <person name="Sodergren E."/>
            <person name="Wylie T."/>
            <person name="Fulton L."/>
            <person name="Fulton R."/>
            <person name="Fronick C."/>
            <person name="O'Laughlin M."/>
            <person name="Godfrey J."/>
            <person name="Miner T."/>
            <person name="Herter B."/>
            <person name="Appelbaum E."/>
            <person name="Cordes M."/>
            <person name="Lek S."/>
            <person name="Wollam A."/>
            <person name="Pepin K.H."/>
            <person name="Palsikar V.B."/>
            <person name="Mitreva M."/>
            <person name="Wilson R.K."/>
        </authorList>
    </citation>
    <scope>NUCLEOTIDE SEQUENCE [LARGE SCALE GENOMIC DNA]</scope>
    <source>
        <strain evidence="7 8">ATCC 700332</strain>
    </source>
</reference>
<dbReference type="Gene3D" id="3.30.230.80">
    <property type="match status" value="1"/>
</dbReference>
<comment type="similarity">
    <text evidence="1 5">Belongs to the heat shock protein 90 family.</text>
</comment>
<comment type="caution">
    <text evidence="7">The sequence shown here is derived from an EMBL/GenBank/DDBJ whole genome shotgun (WGS) entry which is preliminary data.</text>
</comment>
<dbReference type="InterPro" id="IPR036890">
    <property type="entry name" value="HATPase_C_sf"/>
</dbReference>
<dbReference type="PANTHER" id="PTHR11528">
    <property type="entry name" value="HEAT SHOCK PROTEIN 90 FAMILY MEMBER"/>
    <property type="match status" value="1"/>
</dbReference>
<evidence type="ECO:0000313" key="7">
    <source>
        <dbReference type="EMBL" id="ERJ91635.1"/>
    </source>
</evidence>
<sequence>MATHQFQTEVNQLLKLIIHSLYSNKDIFLREIVSNASDALDKLKYLTLSQDAYKAVQFDPRIDIYFDETKKTLTVQDSGIGMDEDDLNANLGTIARSGTKVFLEKLEKDAQKNSALIGQFGVGFYSAFMTSSHIDVFTRKAGKTASGAAHSAYRWSSAGTESYDLEELKPDTTEAKEFGFDNENVHGTVVLMKLNDDSAEYASRWKVEELIKRYSDHIAFPIYLHYVQKKYDDKGKETGSENKVDQINSASALWKKPKNELKEEDYDNFYKTLSHDSANPLMYVHTHAEGTQEYTTLFYVPEHAPFDMYQADYKSGVKLYVKRVFITDDERELLPAYLRFVRGIIDSEDLPLNVSREILQQNRILNAIKTASVKKLLGEFKKMGEEAKKEASHAADGKSGDSPGGKSGKDEKAGGSTDDKSNADKPKSAAEKWNLFVSQFNRPLKEGLYSDFANRDELCEIIRFKSTAPEGTGENNWTSFADYVQRMKTGQKAIYYITGSDEANLRKSPLLEAYKAKDFEVLIMSDEIDDIVFPALGKYKDFDLKAVNRAGSDEELGVDKKEAEKKEKEFKPIAEKIKKALAERVKDVVLSKRLSDSPCCIVVDENDPSLQLERMMKAMGQSGMGEIKPILEVNADHPIIATLKDSEDENYIADVSGVLLDQALLVSGAEIKDPADFVKKLNRLLVR</sequence>
<comment type="subunit">
    <text evidence="5">Homodimer.</text>
</comment>
<dbReference type="CDD" id="cd16927">
    <property type="entry name" value="HATPase_Hsp90-like"/>
    <property type="match status" value="1"/>
</dbReference>
<proteinExistence type="inferred from homology"/>
<dbReference type="PROSITE" id="PS00298">
    <property type="entry name" value="HSP90"/>
    <property type="match status" value="1"/>
</dbReference>
<dbReference type="InterPro" id="IPR020575">
    <property type="entry name" value="Hsp90_N"/>
</dbReference>
<keyword evidence="5" id="KW-0346">Stress response</keyword>
<accession>A0ABN0NWG5</accession>
<dbReference type="PRINTS" id="PR00775">
    <property type="entry name" value="HEATSHOCK90"/>
</dbReference>
<evidence type="ECO:0000256" key="3">
    <source>
        <dbReference type="ARBA" id="ARBA00022840"/>
    </source>
</evidence>
<gene>
    <name evidence="5" type="primary">htpG</name>
    <name evidence="7" type="ORF">HMPREF9193_02088</name>
</gene>
<evidence type="ECO:0000256" key="5">
    <source>
        <dbReference type="HAMAP-Rule" id="MF_00505"/>
    </source>
</evidence>
<dbReference type="InterPro" id="IPR001404">
    <property type="entry name" value="Hsp90_fam"/>
</dbReference>
<feature type="region of interest" description="C" evidence="5">
    <location>
        <begin position="615"/>
        <end position="687"/>
    </location>
</feature>
<keyword evidence="5" id="KW-0963">Cytoplasm</keyword>
<name>A0ABN0NWG5_TRELE</name>
<dbReference type="Gene3D" id="3.40.50.11260">
    <property type="match status" value="1"/>
</dbReference>
<evidence type="ECO:0000256" key="6">
    <source>
        <dbReference type="SAM" id="MobiDB-lite"/>
    </source>
</evidence>
<dbReference type="Pfam" id="PF00183">
    <property type="entry name" value="HSP90"/>
    <property type="match status" value="1"/>
</dbReference>
<keyword evidence="2 5" id="KW-0547">Nucleotide-binding</keyword>
<dbReference type="SUPFAM" id="SSF110942">
    <property type="entry name" value="HSP90 C-terminal domain"/>
    <property type="match status" value="1"/>
</dbReference>
<dbReference type="Gene3D" id="3.30.565.10">
    <property type="entry name" value="Histidine kinase-like ATPase, C-terminal domain"/>
    <property type="match status" value="1"/>
</dbReference>
<dbReference type="RefSeq" id="WP_021686261.1">
    <property type="nucleotide sequence ID" value="NZ_KI260554.1"/>
</dbReference>
<feature type="compositionally biased region" description="Basic and acidic residues" evidence="6">
    <location>
        <begin position="407"/>
        <end position="427"/>
    </location>
</feature>
<keyword evidence="8" id="KW-1185">Reference proteome</keyword>
<feature type="region of interest" description="A; substrate-binding" evidence="5">
    <location>
        <begin position="1"/>
        <end position="356"/>
    </location>
</feature>
<organism evidence="7 8">
    <name type="scientific">Treponema lecithinolyticum ATCC 700332</name>
    <dbReference type="NCBI Taxonomy" id="1321815"/>
    <lineage>
        <taxon>Bacteria</taxon>
        <taxon>Pseudomonadati</taxon>
        <taxon>Spirochaetota</taxon>
        <taxon>Spirochaetia</taxon>
        <taxon>Spirochaetales</taxon>
        <taxon>Treponemataceae</taxon>
        <taxon>Treponema</taxon>
    </lineage>
</organism>
<evidence type="ECO:0000256" key="4">
    <source>
        <dbReference type="ARBA" id="ARBA00023186"/>
    </source>
</evidence>
<protein>
    <recommendedName>
        <fullName evidence="5">Chaperone protein HtpG</fullName>
    </recommendedName>
    <alternativeName>
        <fullName evidence="5">Heat shock protein HtpG</fullName>
    </alternativeName>
    <alternativeName>
        <fullName evidence="5">High temperature protein G</fullName>
    </alternativeName>
</protein>
<evidence type="ECO:0000256" key="1">
    <source>
        <dbReference type="ARBA" id="ARBA00008239"/>
    </source>
</evidence>
<evidence type="ECO:0000313" key="8">
    <source>
        <dbReference type="Proteomes" id="UP000016649"/>
    </source>
</evidence>
<comment type="function">
    <text evidence="5">Molecular chaperone. Has ATPase activity.</text>
</comment>
<dbReference type="InterPro" id="IPR020568">
    <property type="entry name" value="Ribosomal_Su5_D2-typ_SF"/>
</dbReference>